<dbReference type="AlphaFoldDB" id="A0A2U1NPG9"/>
<evidence type="ECO:0000313" key="2">
    <source>
        <dbReference type="EMBL" id="PWA75368.1"/>
    </source>
</evidence>
<feature type="compositionally biased region" description="Acidic residues" evidence="1">
    <location>
        <begin position="85"/>
        <end position="114"/>
    </location>
</feature>
<dbReference type="Proteomes" id="UP000245207">
    <property type="component" value="Unassembled WGS sequence"/>
</dbReference>
<feature type="region of interest" description="Disordered" evidence="1">
    <location>
        <begin position="77"/>
        <end position="114"/>
    </location>
</feature>
<proteinExistence type="predicted"/>
<name>A0A2U1NPG9_ARTAN</name>
<evidence type="ECO:0000256" key="1">
    <source>
        <dbReference type="SAM" id="MobiDB-lite"/>
    </source>
</evidence>
<comment type="caution">
    <text evidence="2">The sequence shown here is derived from an EMBL/GenBank/DDBJ whole genome shotgun (WGS) entry which is preliminary data.</text>
</comment>
<evidence type="ECO:0000313" key="3">
    <source>
        <dbReference type="Proteomes" id="UP000245207"/>
    </source>
</evidence>
<reference evidence="2 3" key="1">
    <citation type="journal article" date="2018" name="Mol. Plant">
        <title>The genome of Artemisia annua provides insight into the evolution of Asteraceae family and artemisinin biosynthesis.</title>
        <authorList>
            <person name="Shen Q."/>
            <person name="Zhang L."/>
            <person name="Liao Z."/>
            <person name="Wang S."/>
            <person name="Yan T."/>
            <person name="Shi P."/>
            <person name="Liu M."/>
            <person name="Fu X."/>
            <person name="Pan Q."/>
            <person name="Wang Y."/>
            <person name="Lv Z."/>
            <person name="Lu X."/>
            <person name="Zhang F."/>
            <person name="Jiang W."/>
            <person name="Ma Y."/>
            <person name="Chen M."/>
            <person name="Hao X."/>
            <person name="Li L."/>
            <person name="Tang Y."/>
            <person name="Lv G."/>
            <person name="Zhou Y."/>
            <person name="Sun X."/>
            <person name="Brodelius P.E."/>
            <person name="Rose J.K.C."/>
            <person name="Tang K."/>
        </authorList>
    </citation>
    <scope>NUCLEOTIDE SEQUENCE [LARGE SCALE GENOMIC DNA]</scope>
    <source>
        <strain evidence="3">cv. Huhao1</strain>
        <tissue evidence="2">Leaf</tissue>
    </source>
</reference>
<organism evidence="2 3">
    <name type="scientific">Artemisia annua</name>
    <name type="common">Sweet wormwood</name>
    <dbReference type="NCBI Taxonomy" id="35608"/>
    <lineage>
        <taxon>Eukaryota</taxon>
        <taxon>Viridiplantae</taxon>
        <taxon>Streptophyta</taxon>
        <taxon>Embryophyta</taxon>
        <taxon>Tracheophyta</taxon>
        <taxon>Spermatophyta</taxon>
        <taxon>Magnoliopsida</taxon>
        <taxon>eudicotyledons</taxon>
        <taxon>Gunneridae</taxon>
        <taxon>Pentapetalae</taxon>
        <taxon>asterids</taxon>
        <taxon>campanulids</taxon>
        <taxon>Asterales</taxon>
        <taxon>Asteraceae</taxon>
        <taxon>Asteroideae</taxon>
        <taxon>Anthemideae</taxon>
        <taxon>Artemisiinae</taxon>
        <taxon>Artemisia</taxon>
    </lineage>
</organism>
<keyword evidence="3" id="KW-1185">Reference proteome</keyword>
<feature type="region of interest" description="Disordered" evidence="1">
    <location>
        <begin position="1"/>
        <end position="34"/>
    </location>
</feature>
<protein>
    <submittedName>
        <fullName evidence="2">Uncharacterized protein</fullName>
    </submittedName>
</protein>
<accession>A0A2U1NPG9</accession>
<feature type="compositionally biased region" description="Basic and acidic residues" evidence="1">
    <location>
        <begin position="1"/>
        <end position="19"/>
    </location>
</feature>
<gene>
    <name evidence="2" type="ORF">CTI12_AA243360</name>
</gene>
<sequence length="114" mass="13151">MVNEKEDHGLKMKNKEEVGRPSTSNDKQVEDKVRDGKRTKKIVWFASITIVNHEGNCEESLLTTTYVYEMDEQYDYIVSPSTTNDVEDDTDDESESEDTNMEEDKDDEDESEDG</sequence>
<dbReference type="EMBL" id="PKPP01002422">
    <property type="protein sequence ID" value="PWA75368.1"/>
    <property type="molecule type" value="Genomic_DNA"/>
</dbReference>